<organism evidence="1 2">
    <name type="scientific">Granulicella pectinivorans</name>
    <dbReference type="NCBI Taxonomy" id="474950"/>
    <lineage>
        <taxon>Bacteria</taxon>
        <taxon>Pseudomonadati</taxon>
        <taxon>Acidobacteriota</taxon>
        <taxon>Terriglobia</taxon>
        <taxon>Terriglobales</taxon>
        <taxon>Acidobacteriaceae</taxon>
        <taxon>Granulicella</taxon>
    </lineage>
</organism>
<proteinExistence type="predicted"/>
<dbReference type="STRING" id="474950.SAMN05421771_1133"/>
<evidence type="ECO:0000313" key="1">
    <source>
        <dbReference type="EMBL" id="SFS05824.1"/>
    </source>
</evidence>
<dbReference type="RefSeq" id="WP_089837399.1">
    <property type="nucleotide sequence ID" value="NZ_FOZL01000001.1"/>
</dbReference>
<sequence length="158" mass="17609">MSESEEEFVKVVIDLPDAEDGVGGEGVWSVKVGEDRYEIRNSPWHTLEINFMDVVRAIASAENKNPVVQEVVRRGGHRAIQIVFCDEGMEKKDVVFARVEELGASCENADGKLYAIDLPPLVDFDSVADYLEECQGMGWLEQRYAAQPQAMGTEDLVN</sequence>
<name>A0A1I6LQS5_9BACT</name>
<gene>
    <name evidence="1" type="ORF">SAMN05421771_1133</name>
</gene>
<evidence type="ECO:0000313" key="2">
    <source>
        <dbReference type="Proteomes" id="UP000199024"/>
    </source>
</evidence>
<dbReference type="Pfam" id="PF14085">
    <property type="entry name" value="DUF4265"/>
    <property type="match status" value="1"/>
</dbReference>
<dbReference type="OrthoDB" id="8617673at2"/>
<protein>
    <recommendedName>
        <fullName evidence="3">DUF4265 domain-containing protein</fullName>
    </recommendedName>
</protein>
<dbReference type="AlphaFoldDB" id="A0A1I6LQS5"/>
<evidence type="ECO:0008006" key="3">
    <source>
        <dbReference type="Google" id="ProtNLM"/>
    </source>
</evidence>
<reference evidence="1 2" key="1">
    <citation type="submission" date="2016-10" db="EMBL/GenBank/DDBJ databases">
        <authorList>
            <person name="de Groot N.N."/>
        </authorList>
    </citation>
    <scope>NUCLEOTIDE SEQUENCE [LARGE SCALE GENOMIC DNA]</scope>
    <source>
        <strain evidence="1 2">DSM 21001</strain>
    </source>
</reference>
<keyword evidence="2" id="KW-1185">Reference proteome</keyword>
<dbReference type="InterPro" id="IPR025361">
    <property type="entry name" value="DUF4265"/>
</dbReference>
<dbReference type="Proteomes" id="UP000199024">
    <property type="component" value="Unassembled WGS sequence"/>
</dbReference>
<dbReference type="EMBL" id="FOZL01000001">
    <property type="protein sequence ID" value="SFS05824.1"/>
    <property type="molecule type" value="Genomic_DNA"/>
</dbReference>
<accession>A0A1I6LQS5</accession>